<organism evidence="15">
    <name type="scientific">Simian immunodeficiency virus</name>
    <name type="common">SIV</name>
    <dbReference type="NCBI Taxonomy" id="11723"/>
    <lineage>
        <taxon>Viruses</taxon>
        <taxon>Riboviria</taxon>
        <taxon>Pararnavirae</taxon>
        <taxon>Artverviricota</taxon>
        <taxon>Revtraviricetes</taxon>
        <taxon>Ortervirales</taxon>
        <taxon>Retroviridae</taxon>
        <taxon>Orthoretrovirinae</taxon>
        <taxon>Lentivirus</taxon>
        <taxon>Lentivirus simimdef</taxon>
    </lineage>
</organism>
<evidence type="ECO:0000256" key="2">
    <source>
        <dbReference type="ARBA" id="ARBA00004501"/>
    </source>
</evidence>
<evidence type="ECO:0000256" key="1">
    <source>
        <dbReference type="ARBA" id="ARBA00004328"/>
    </source>
</evidence>
<keyword evidence="8" id="KW-0832">Ubl conjugation</keyword>
<evidence type="ECO:0000256" key="3">
    <source>
        <dbReference type="ARBA" id="ARBA00006372"/>
    </source>
</evidence>
<evidence type="ECO:0000256" key="11">
    <source>
        <dbReference type="ARBA" id="ARBA00023136"/>
    </source>
</evidence>
<evidence type="ECO:0000256" key="7">
    <source>
        <dbReference type="ARBA" id="ARBA00022786"/>
    </source>
</evidence>
<dbReference type="Pfam" id="PF00559">
    <property type="entry name" value="Vif"/>
    <property type="match status" value="1"/>
</dbReference>
<protein>
    <recommendedName>
        <fullName evidence="13">Virion infectivity factor</fullName>
    </recommendedName>
</protein>
<keyword evidence="4" id="KW-1032">Host cell membrane</keyword>
<evidence type="ECO:0000313" key="15">
    <source>
        <dbReference type="EMBL" id="AVK70369.1"/>
    </source>
</evidence>
<evidence type="ECO:0000256" key="9">
    <source>
        <dbReference type="ARBA" id="ARBA00022844"/>
    </source>
</evidence>
<dbReference type="InterPro" id="IPR000475">
    <property type="entry name" value="Vif"/>
</dbReference>
<sequence length="234" mass="27357">MEKLWIVRPLWRVTSHQQEKWTSLVKYHKYVSKQCENWLYTPHTRIRWNWYSYQEFTIPLKDGALIHVTHYWHLTPEQGWLETYATGIGYQKGPFFTDIDPQTADHLIHGSYFPCFTDRAVRQAIRGEQYLWCRHPEGHYPYRQVPSLQYLALVVYTDGLRRLAATNRRGPATGPSKKPQRRDPGVVGNMGFTKRAFRRMAQGHVTGSQCRGPVPLPKESPFPALVEHCRGASY</sequence>
<evidence type="ECO:0000256" key="12">
    <source>
        <dbReference type="ARBA" id="ARBA00023200"/>
    </source>
</evidence>
<dbReference type="GO" id="GO:0019058">
    <property type="term" value="P:viral life cycle"/>
    <property type="evidence" value="ECO:0007669"/>
    <property type="project" value="InterPro"/>
</dbReference>
<dbReference type="GO" id="GO:0030430">
    <property type="term" value="C:host cell cytoplasm"/>
    <property type="evidence" value="ECO:0007669"/>
    <property type="project" value="UniProtKB-SubCell"/>
</dbReference>
<keyword evidence="12" id="KW-1035">Host cytoplasm</keyword>
<comment type="similarity">
    <text evidence="3 13">Belongs to the primate lentivirus group Vif protein family.</text>
</comment>
<dbReference type="PRINTS" id="PR00349">
    <property type="entry name" value="VIRIONINFFCT"/>
</dbReference>
<keyword evidence="10" id="KW-1043">Host membrane</keyword>
<evidence type="ECO:0000256" key="8">
    <source>
        <dbReference type="ARBA" id="ARBA00022843"/>
    </source>
</evidence>
<evidence type="ECO:0000256" key="14">
    <source>
        <dbReference type="SAM" id="MobiDB-lite"/>
    </source>
</evidence>
<evidence type="ECO:0000256" key="6">
    <source>
        <dbReference type="ARBA" id="ARBA00022581"/>
    </source>
</evidence>
<keyword evidence="7" id="KW-0833">Ubl conjugation pathway</keyword>
<accession>A0A2P1DQ18</accession>
<proteinExistence type="inferred from homology"/>
<dbReference type="GO" id="GO:0044423">
    <property type="term" value="C:virion component"/>
    <property type="evidence" value="ECO:0007669"/>
    <property type="project" value="UniProtKB-KW"/>
</dbReference>
<evidence type="ECO:0000256" key="13">
    <source>
        <dbReference type="RuleBase" id="RU003341"/>
    </source>
</evidence>
<dbReference type="EMBL" id="MF774881">
    <property type="protein sequence ID" value="AVK70369.1"/>
    <property type="molecule type" value="Genomic_DNA"/>
</dbReference>
<keyword evidence="9" id="KW-0946">Virion</keyword>
<keyword evidence="5" id="KW-0597">Phosphoprotein</keyword>
<organismHost>
    <name type="scientific">Cercopithecidae</name>
    <name type="common">Old World monkeys</name>
    <dbReference type="NCBI Taxonomy" id="9527"/>
</organismHost>
<keyword evidence="6" id="KW-0945">Host-virus interaction</keyword>
<evidence type="ECO:0000256" key="4">
    <source>
        <dbReference type="ARBA" id="ARBA00022511"/>
    </source>
</evidence>
<evidence type="ECO:0000256" key="10">
    <source>
        <dbReference type="ARBA" id="ARBA00022870"/>
    </source>
</evidence>
<organismHost>
    <name type="scientific">Pan troglodytes</name>
    <name type="common">Chimpanzee</name>
    <dbReference type="NCBI Taxonomy" id="9598"/>
</organismHost>
<dbReference type="GO" id="GO:0020002">
    <property type="term" value="C:host cell plasma membrane"/>
    <property type="evidence" value="ECO:0007669"/>
    <property type="project" value="UniProtKB-SubCell"/>
</dbReference>
<gene>
    <name evidence="15" type="primary">vif</name>
</gene>
<feature type="region of interest" description="Disordered" evidence="14">
    <location>
        <begin position="166"/>
        <end position="188"/>
    </location>
</feature>
<evidence type="ECO:0000256" key="5">
    <source>
        <dbReference type="ARBA" id="ARBA00022553"/>
    </source>
</evidence>
<comment type="subcellular location">
    <subcellularLocation>
        <location evidence="2 13">Host cell membrane</location>
        <topology evidence="2 13">Peripheral membrane protein</topology>
        <orientation evidence="2 13">Cytoplasmic side</orientation>
    </subcellularLocation>
    <subcellularLocation>
        <location evidence="13">Host cytoplasm</location>
    </subcellularLocation>
    <subcellularLocation>
        <location evidence="1 13">Virion</location>
    </subcellularLocation>
    <text evidence="13">In the cytoplasm, seems to colocalize with intermediate filament vimentin. A fraction is associated with the cytoplasmic side of cellular membranes, presumably via the interaction with Pr55Gag precursor.</text>
</comment>
<keyword evidence="11" id="KW-0472">Membrane</keyword>
<reference evidence="15" key="1">
    <citation type="submission" date="2017-08" db="EMBL/GenBank/DDBJ databases">
        <title>vpu and nef cooperate to allow efficient replication of HIV-1-like SIVagm chimeras in African Green Monkeys without causing disease.</title>
        <authorList>
            <person name="Joas S."/>
            <person name="Parrish E."/>
            <person name="Gnanadurai C.W."/>
            <person name="Lump E."/>
            <person name="Steurzel C.M."/>
            <person name="Parrish N.F."/>
            <person name="Learn G.H."/>
            <person name="Sauermann U."/>
            <person name="Toepfer K."/>
            <person name="Schultheiss T."/>
            <person name="Billingsley J.M."/>
            <person name="Bosinger S."/>
            <person name="Silvestri G."/>
            <person name="Apetrei C."/>
            <person name="Huot N."/>
            <person name="Garcia-Tellez T."/>
            <person name="Mueller-Trutwin M."/>
            <person name="Hotter D."/>
            <person name="Sauter D."/>
            <person name="Hahn B.H."/>
            <person name="Stahl-Hennig C."/>
            <person name="Kirchhoff F."/>
        </authorList>
    </citation>
    <scope>NUCLEOTIDE SEQUENCE</scope>
</reference>
<name>A0A2P1DQ18_SIV</name>